<dbReference type="EMBL" id="VNHQ01000002">
    <property type="protein sequence ID" value="TYP67299.1"/>
    <property type="molecule type" value="Genomic_DNA"/>
</dbReference>
<gene>
    <name evidence="1" type="ORF">A9A72_1025</name>
</gene>
<accession>A0A5S5BJS9</accession>
<organism evidence="1 2">
    <name type="scientific">Stutzerimonas stutzeri</name>
    <name type="common">Pseudomonas stutzeri</name>
    <dbReference type="NCBI Taxonomy" id="316"/>
    <lineage>
        <taxon>Bacteria</taxon>
        <taxon>Pseudomonadati</taxon>
        <taxon>Pseudomonadota</taxon>
        <taxon>Gammaproteobacteria</taxon>
        <taxon>Pseudomonadales</taxon>
        <taxon>Pseudomonadaceae</taxon>
        <taxon>Stutzerimonas</taxon>
    </lineage>
</organism>
<comment type="caution">
    <text evidence="1">The sequence shown here is derived from an EMBL/GenBank/DDBJ whole genome shotgun (WGS) entry which is preliminary data.</text>
</comment>
<evidence type="ECO:0000313" key="2">
    <source>
        <dbReference type="Proteomes" id="UP000324282"/>
    </source>
</evidence>
<name>A0A5S5BJS9_STUST</name>
<dbReference type="AlphaFoldDB" id="A0A5S5BJS9"/>
<evidence type="ECO:0000313" key="1">
    <source>
        <dbReference type="EMBL" id="TYP67299.1"/>
    </source>
</evidence>
<dbReference type="Proteomes" id="UP000324282">
    <property type="component" value="Unassembled WGS sequence"/>
</dbReference>
<proteinExistence type="predicted"/>
<sequence length="95" mass="10493">MIGAIAVVALTQMIGPSALPATPQALHLCLFPEDPVVDEGLAAEYGISPKDEYDRYFSDLNAYLVCLQDSHADTIERGTVWYDRYKEAFPANNVE</sequence>
<reference evidence="1 2" key="1">
    <citation type="submission" date="2019-07" db="EMBL/GenBank/DDBJ databases">
        <title>Deep subsurface shale carbon reservoir microbial communities from Ohio and West Virginia, USA.</title>
        <authorList>
            <person name="Wrighton K."/>
        </authorList>
    </citation>
    <scope>NUCLEOTIDE SEQUENCE [LARGE SCALE GENOMIC DNA]</scope>
    <source>
        <strain evidence="1 2">NP_8Ht</strain>
    </source>
</reference>
<dbReference type="RefSeq" id="WP_148923722.1">
    <property type="nucleotide sequence ID" value="NZ_VNHQ01000002.1"/>
</dbReference>
<protein>
    <submittedName>
        <fullName evidence="1">Uncharacterized protein</fullName>
    </submittedName>
</protein>